<dbReference type="Gene3D" id="3.60.110.10">
    <property type="entry name" value="Carbon-nitrogen hydrolase"/>
    <property type="match status" value="2"/>
</dbReference>
<sequence length="537" mass="57890">MRLALVQIRGDTVYRYADTASRVKSMIEKACAEKPDFIVLPECAYPAYLIGPEQAIMEESLAGSEALLSAVSELARRNSVYICVGIAVKRGGKLFNAALTFDREGREIDFTAKTNLWHFDDRWFVRGTGYSAFETEFGRIGTMICADGRIPGIAGLLARDGAKLIIDPVNLVAAAERPEQLSNQQYEFILQERARENGVYIAVCDKCGVEGNVVTFLGRSFVVDPEGAMIDQCSPDREEIRIVDIDLSKSGPVSRGKVRPFGAMTKSVDELPLSAICGQPYTMEDLAIYTMLARFGSSSSKEYLEKALYYLKNAWTLRARLLVLPETPRAFAVDEFLLKTLSNELAQGYFAVLAGTVTVPMGSPAGAAVDFATKGAGGRKALLLSRGQPAQEIASAGLSNSPNASSVKIAQLGSAVRLGAMFDEGIHVPEIARTAMLQGADIMAYFDSSKGDSTLKAIKTRAAENKMFIVRSASAAGEDCSFIINPDGARVTTTLQAEEHSTAAYINTALSKFKSVVPGTDVAQGAFPELHAGLFSE</sequence>
<dbReference type="PANTHER" id="PTHR43674:SF2">
    <property type="entry name" value="BETA-UREIDOPROPIONASE"/>
    <property type="match status" value="1"/>
</dbReference>
<dbReference type="EMBL" id="VSSQ01000209">
    <property type="protein sequence ID" value="MPL85685.1"/>
    <property type="molecule type" value="Genomic_DNA"/>
</dbReference>
<accession>A0A644V3S2</accession>
<name>A0A644V3S2_9ZZZZ</name>
<dbReference type="AlphaFoldDB" id="A0A644V3S2"/>
<dbReference type="InterPro" id="IPR050345">
    <property type="entry name" value="Aliph_Amidase/BUP"/>
</dbReference>
<evidence type="ECO:0000256" key="1">
    <source>
        <dbReference type="ARBA" id="ARBA00022801"/>
    </source>
</evidence>
<dbReference type="EC" id="3.5.1.49" evidence="3"/>
<reference evidence="3" key="1">
    <citation type="submission" date="2019-08" db="EMBL/GenBank/DDBJ databases">
        <authorList>
            <person name="Kucharzyk K."/>
            <person name="Murdoch R.W."/>
            <person name="Higgins S."/>
            <person name="Loffler F."/>
        </authorList>
    </citation>
    <scope>NUCLEOTIDE SEQUENCE</scope>
</reference>
<feature type="domain" description="CN hydrolase" evidence="2">
    <location>
        <begin position="1"/>
        <end position="247"/>
    </location>
</feature>
<evidence type="ECO:0000313" key="3">
    <source>
        <dbReference type="EMBL" id="MPL85685.1"/>
    </source>
</evidence>
<dbReference type="InterPro" id="IPR003010">
    <property type="entry name" value="C-N_Hydrolase"/>
</dbReference>
<keyword evidence="1 3" id="KW-0378">Hydrolase</keyword>
<dbReference type="CDD" id="cd07197">
    <property type="entry name" value="nitrilase"/>
    <property type="match status" value="1"/>
</dbReference>
<dbReference type="PROSITE" id="PS50263">
    <property type="entry name" value="CN_HYDROLASE"/>
    <property type="match status" value="1"/>
</dbReference>
<dbReference type="GO" id="GO:0004328">
    <property type="term" value="F:formamidase activity"/>
    <property type="evidence" value="ECO:0007669"/>
    <property type="project" value="UniProtKB-EC"/>
</dbReference>
<protein>
    <submittedName>
        <fullName evidence="3">Formamidase</fullName>
        <ecNumber evidence="3">3.5.1.49</ecNumber>
    </submittedName>
</protein>
<organism evidence="3">
    <name type="scientific">bioreactor metagenome</name>
    <dbReference type="NCBI Taxonomy" id="1076179"/>
    <lineage>
        <taxon>unclassified sequences</taxon>
        <taxon>metagenomes</taxon>
        <taxon>ecological metagenomes</taxon>
    </lineage>
</organism>
<dbReference type="SUPFAM" id="SSF56317">
    <property type="entry name" value="Carbon-nitrogen hydrolase"/>
    <property type="match status" value="2"/>
</dbReference>
<proteinExistence type="predicted"/>
<dbReference type="PANTHER" id="PTHR43674">
    <property type="entry name" value="NITRILASE C965.09-RELATED"/>
    <property type="match status" value="1"/>
</dbReference>
<gene>
    <name evidence="3" type="primary">amiF_3</name>
    <name evidence="3" type="ORF">SDC9_31658</name>
</gene>
<dbReference type="Pfam" id="PF00795">
    <property type="entry name" value="CN_hydrolase"/>
    <property type="match status" value="2"/>
</dbReference>
<comment type="caution">
    <text evidence="3">The sequence shown here is derived from an EMBL/GenBank/DDBJ whole genome shotgun (WGS) entry which is preliminary data.</text>
</comment>
<dbReference type="InterPro" id="IPR036526">
    <property type="entry name" value="C-N_Hydrolase_sf"/>
</dbReference>
<evidence type="ECO:0000259" key="2">
    <source>
        <dbReference type="PROSITE" id="PS50263"/>
    </source>
</evidence>